<dbReference type="InterPro" id="IPR000719">
    <property type="entry name" value="Prot_kinase_dom"/>
</dbReference>
<evidence type="ECO:0000256" key="5">
    <source>
        <dbReference type="ARBA" id="ARBA00022777"/>
    </source>
</evidence>
<evidence type="ECO:0000256" key="6">
    <source>
        <dbReference type="ARBA" id="ARBA00022840"/>
    </source>
</evidence>
<dbReference type="PANTHER" id="PTHR27003">
    <property type="entry name" value="OS07G0166700 PROTEIN"/>
    <property type="match status" value="1"/>
</dbReference>
<dbReference type="GO" id="GO:0004674">
    <property type="term" value="F:protein serine/threonine kinase activity"/>
    <property type="evidence" value="ECO:0007669"/>
    <property type="project" value="UniProtKB-KW"/>
</dbReference>
<keyword evidence="5 10" id="KW-0418">Kinase</keyword>
<keyword evidence="2" id="KW-0723">Serine/threonine-protein kinase</keyword>
<dbReference type="GO" id="GO:0004714">
    <property type="term" value="F:transmembrane receptor protein tyrosine kinase activity"/>
    <property type="evidence" value="ECO:0007669"/>
    <property type="project" value="InterPro"/>
</dbReference>
<dbReference type="EC" id="2.7.11.1" evidence="1"/>
<dbReference type="InterPro" id="IPR011009">
    <property type="entry name" value="Kinase-like_dom_sf"/>
</dbReference>
<evidence type="ECO:0000256" key="3">
    <source>
        <dbReference type="ARBA" id="ARBA00022679"/>
    </source>
</evidence>
<dbReference type="InterPro" id="IPR001245">
    <property type="entry name" value="Ser-Thr/Tyr_kinase_cat_dom"/>
</dbReference>
<dbReference type="InterPro" id="IPR045272">
    <property type="entry name" value="ANXUR1/2-like"/>
</dbReference>
<gene>
    <name evidence="10" type="ORF">Tci_869587</name>
</gene>
<dbReference type="FunFam" id="1.10.510.10:FF:001023">
    <property type="entry name" value="Os07g0541700 protein"/>
    <property type="match status" value="1"/>
</dbReference>
<comment type="caution">
    <text evidence="10">The sequence shown here is derived from an EMBL/GenBank/DDBJ whole genome shotgun (WGS) entry which is preliminary data.</text>
</comment>
<reference evidence="10" key="1">
    <citation type="journal article" date="2019" name="Sci. Rep.">
        <title>Draft genome of Tanacetum cinerariifolium, the natural source of mosquito coil.</title>
        <authorList>
            <person name="Yamashiro T."/>
            <person name="Shiraishi A."/>
            <person name="Satake H."/>
            <person name="Nakayama K."/>
        </authorList>
    </citation>
    <scope>NUCLEOTIDE SEQUENCE</scope>
</reference>
<dbReference type="Gene3D" id="1.10.510.10">
    <property type="entry name" value="Transferase(Phosphotransferase) domain 1"/>
    <property type="match status" value="1"/>
</dbReference>
<dbReference type="GO" id="GO:0005886">
    <property type="term" value="C:plasma membrane"/>
    <property type="evidence" value="ECO:0007669"/>
    <property type="project" value="TreeGrafter"/>
</dbReference>
<keyword evidence="6" id="KW-0067">ATP-binding</keyword>
<evidence type="ECO:0000256" key="8">
    <source>
        <dbReference type="ARBA" id="ARBA00048679"/>
    </source>
</evidence>
<dbReference type="PROSITE" id="PS50011">
    <property type="entry name" value="PROTEIN_KINASE_DOM"/>
    <property type="match status" value="1"/>
</dbReference>
<accession>A0A699SL47</accession>
<keyword evidence="10" id="KW-0675">Receptor</keyword>
<dbReference type="Pfam" id="PF07714">
    <property type="entry name" value="PK_Tyr_Ser-Thr"/>
    <property type="match status" value="1"/>
</dbReference>
<sequence>MYHHNIIPFVGYCDEGDEMISVYEYASNGSLDYHLEEEDKRRCLTWVKRLKICLGAAKGLNYLHTGLGEDNNVIHRDFKSGNILLDDNLEAKICDFELSKS</sequence>
<dbReference type="SUPFAM" id="SSF56112">
    <property type="entry name" value="Protein kinase-like (PK-like)"/>
    <property type="match status" value="1"/>
</dbReference>
<comment type="catalytic activity">
    <reaction evidence="7">
        <text>L-threonyl-[protein] + ATP = O-phospho-L-threonyl-[protein] + ADP + H(+)</text>
        <dbReference type="Rhea" id="RHEA:46608"/>
        <dbReference type="Rhea" id="RHEA-COMP:11060"/>
        <dbReference type="Rhea" id="RHEA-COMP:11605"/>
        <dbReference type="ChEBI" id="CHEBI:15378"/>
        <dbReference type="ChEBI" id="CHEBI:30013"/>
        <dbReference type="ChEBI" id="CHEBI:30616"/>
        <dbReference type="ChEBI" id="CHEBI:61977"/>
        <dbReference type="ChEBI" id="CHEBI:456216"/>
        <dbReference type="EC" id="2.7.11.1"/>
    </reaction>
</comment>
<dbReference type="EMBL" id="BKCJ011167130">
    <property type="protein sequence ID" value="GFC97617.1"/>
    <property type="molecule type" value="Genomic_DNA"/>
</dbReference>
<evidence type="ECO:0000256" key="1">
    <source>
        <dbReference type="ARBA" id="ARBA00012513"/>
    </source>
</evidence>
<proteinExistence type="predicted"/>
<name>A0A699SL47_TANCI</name>
<feature type="domain" description="Protein kinase" evidence="9">
    <location>
        <begin position="1"/>
        <end position="101"/>
    </location>
</feature>
<dbReference type="PANTHER" id="PTHR27003:SF359">
    <property type="entry name" value="SERINE_THREONINE-PROTEIN KINASE UNC-51-RELATED"/>
    <property type="match status" value="1"/>
</dbReference>
<dbReference type="GO" id="GO:0005524">
    <property type="term" value="F:ATP binding"/>
    <property type="evidence" value="ECO:0007669"/>
    <property type="project" value="UniProtKB-KW"/>
</dbReference>
<evidence type="ECO:0000256" key="7">
    <source>
        <dbReference type="ARBA" id="ARBA00047899"/>
    </source>
</evidence>
<evidence type="ECO:0000256" key="4">
    <source>
        <dbReference type="ARBA" id="ARBA00022741"/>
    </source>
</evidence>
<dbReference type="GO" id="GO:0009506">
    <property type="term" value="C:plasmodesma"/>
    <property type="evidence" value="ECO:0007669"/>
    <property type="project" value="TreeGrafter"/>
</dbReference>
<evidence type="ECO:0000313" key="10">
    <source>
        <dbReference type="EMBL" id="GFC97617.1"/>
    </source>
</evidence>
<evidence type="ECO:0000259" key="9">
    <source>
        <dbReference type="PROSITE" id="PS50011"/>
    </source>
</evidence>
<organism evidence="10">
    <name type="scientific">Tanacetum cinerariifolium</name>
    <name type="common">Dalmatian daisy</name>
    <name type="synonym">Chrysanthemum cinerariifolium</name>
    <dbReference type="NCBI Taxonomy" id="118510"/>
    <lineage>
        <taxon>Eukaryota</taxon>
        <taxon>Viridiplantae</taxon>
        <taxon>Streptophyta</taxon>
        <taxon>Embryophyta</taxon>
        <taxon>Tracheophyta</taxon>
        <taxon>Spermatophyta</taxon>
        <taxon>Magnoliopsida</taxon>
        <taxon>eudicotyledons</taxon>
        <taxon>Gunneridae</taxon>
        <taxon>Pentapetalae</taxon>
        <taxon>asterids</taxon>
        <taxon>campanulids</taxon>
        <taxon>Asterales</taxon>
        <taxon>Asteraceae</taxon>
        <taxon>Asteroideae</taxon>
        <taxon>Anthemideae</taxon>
        <taxon>Anthemidinae</taxon>
        <taxon>Tanacetum</taxon>
    </lineage>
</organism>
<comment type="catalytic activity">
    <reaction evidence="8">
        <text>L-seryl-[protein] + ATP = O-phospho-L-seryl-[protein] + ADP + H(+)</text>
        <dbReference type="Rhea" id="RHEA:17989"/>
        <dbReference type="Rhea" id="RHEA-COMP:9863"/>
        <dbReference type="Rhea" id="RHEA-COMP:11604"/>
        <dbReference type="ChEBI" id="CHEBI:15378"/>
        <dbReference type="ChEBI" id="CHEBI:29999"/>
        <dbReference type="ChEBI" id="CHEBI:30616"/>
        <dbReference type="ChEBI" id="CHEBI:83421"/>
        <dbReference type="ChEBI" id="CHEBI:456216"/>
        <dbReference type="EC" id="2.7.11.1"/>
    </reaction>
</comment>
<dbReference type="InterPro" id="IPR008271">
    <property type="entry name" value="Ser/Thr_kinase_AS"/>
</dbReference>
<dbReference type="AlphaFoldDB" id="A0A699SL47"/>
<feature type="non-terminal residue" evidence="10">
    <location>
        <position position="101"/>
    </location>
</feature>
<keyword evidence="3" id="KW-0808">Transferase</keyword>
<evidence type="ECO:0000256" key="2">
    <source>
        <dbReference type="ARBA" id="ARBA00022527"/>
    </source>
</evidence>
<protein>
    <recommendedName>
        <fullName evidence="1">non-specific serine/threonine protein kinase</fullName>
        <ecNumber evidence="1">2.7.11.1</ecNumber>
    </recommendedName>
</protein>
<dbReference type="PROSITE" id="PS00108">
    <property type="entry name" value="PROTEIN_KINASE_ST"/>
    <property type="match status" value="1"/>
</dbReference>
<keyword evidence="4" id="KW-0547">Nucleotide-binding</keyword>